<evidence type="ECO:0000256" key="3">
    <source>
        <dbReference type="ARBA" id="ARBA00022763"/>
    </source>
</evidence>
<dbReference type="GO" id="GO:0004386">
    <property type="term" value="F:helicase activity"/>
    <property type="evidence" value="ECO:0007669"/>
    <property type="project" value="UniProtKB-KW"/>
</dbReference>
<dbReference type="PANTHER" id="PTHR30591">
    <property type="entry name" value="RECBCD ENZYME SUBUNIT RECC"/>
    <property type="match status" value="1"/>
</dbReference>
<keyword evidence="5" id="KW-0347">Helicase</keyword>
<organism evidence="10">
    <name type="scientific">Haemophilus influenzae HK1212</name>
    <dbReference type="NCBI Taxonomy" id="456482"/>
    <lineage>
        <taxon>Bacteria</taxon>
        <taxon>Pseudomonadati</taxon>
        <taxon>Pseudomonadota</taxon>
        <taxon>Gammaproteobacteria</taxon>
        <taxon>Pasteurellales</taxon>
        <taxon>Pasteurellaceae</taxon>
        <taxon>Haemophilus</taxon>
    </lineage>
</organism>
<reference evidence="10" key="1">
    <citation type="journal article" date="2010" name="Genomics">
        <title>Tracing phylogenomic events leading to diversity of Haemophilus influenzae and the emergence of Brazilian Purpuric Fever (BPF)-associated clones.</title>
        <authorList>
            <person name="Papazisi L."/>
            <person name="Ratnayake S."/>
            <person name="Remortel B.G."/>
            <person name="Bock G.R."/>
            <person name="Liang W."/>
            <person name="Saeed A.I."/>
            <person name="Liu J."/>
            <person name="Fleischmann R.D."/>
            <person name="Kilian M."/>
            <person name="Peterson S.N."/>
        </authorList>
    </citation>
    <scope>NUCLEOTIDE SEQUENCE [LARGE SCALE GENOMIC DNA]</scope>
    <source>
        <strain evidence="10">HK1212</strain>
    </source>
</reference>
<keyword evidence="3" id="KW-0227">DNA damage</keyword>
<dbReference type="EC" id="3.1.11.5" evidence="10"/>
<proteinExistence type="predicted"/>
<keyword evidence="9" id="KW-0234">DNA repair</keyword>
<dbReference type="GO" id="GO:0008854">
    <property type="term" value="F:exodeoxyribonuclease V activity"/>
    <property type="evidence" value="ECO:0007669"/>
    <property type="project" value="UniProtKB-EC"/>
</dbReference>
<evidence type="ECO:0000256" key="1">
    <source>
        <dbReference type="ARBA" id="ARBA00022722"/>
    </source>
</evidence>
<dbReference type="GO" id="GO:0005524">
    <property type="term" value="F:ATP binding"/>
    <property type="evidence" value="ECO:0007669"/>
    <property type="project" value="UniProtKB-KW"/>
</dbReference>
<dbReference type="GO" id="GO:0006281">
    <property type="term" value="P:DNA repair"/>
    <property type="evidence" value="ECO:0007669"/>
    <property type="project" value="UniProtKB-KW"/>
</dbReference>
<evidence type="ECO:0000256" key="6">
    <source>
        <dbReference type="ARBA" id="ARBA00022839"/>
    </source>
</evidence>
<dbReference type="AlphaFoldDB" id="A0A7G2JZY7"/>
<sequence length="238" mass="27567">MKNFIEKERKARAKRRFERAQTLIKRDWSKINDFPVWILTPSGVAPNLASQSMALDMNQGTPSYPSLQNQAHQCFVTKDEADRANRPEIEAAQVDPAQQVEQLASELPSRIFIFGIPALPTAYLNILQAISSEVDIHLFFNNPCQEYWGDISDLRLDYLRSRKRYQLNKQDENQPLFSEDQLSQLENAQFDVTYQKENLQLGNPLLAAWGKMGRDFLYTLVRDEEHIPTYPVNAYQEI</sequence>
<keyword evidence="6" id="KW-0269">Exonuclease</keyword>
<keyword evidence="7" id="KW-0067">ATP-binding</keyword>
<evidence type="ECO:0000256" key="4">
    <source>
        <dbReference type="ARBA" id="ARBA00022801"/>
    </source>
</evidence>
<evidence type="ECO:0000256" key="8">
    <source>
        <dbReference type="ARBA" id="ARBA00023125"/>
    </source>
</evidence>
<dbReference type="GO" id="GO:0003677">
    <property type="term" value="F:DNA binding"/>
    <property type="evidence" value="ECO:0007669"/>
    <property type="project" value="UniProtKB-KW"/>
</dbReference>
<dbReference type="Pfam" id="PF04257">
    <property type="entry name" value="Exonuc_V_gamma"/>
    <property type="match status" value="1"/>
</dbReference>
<keyword evidence="8" id="KW-0238">DNA-binding</keyword>
<evidence type="ECO:0000256" key="5">
    <source>
        <dbReference type="ARBA" id="ARBA00022806"/>
    </source>
</evidence>
<dbReference type="GO" id="GO:0006310">
    <property type="term" value="P:DNA recombination"/>
    <property type="evidence" value="ECO:0007669"/>
    <property type="project" value="TreeGrafter"/>
</dbReference>
<keyword evidence="1" id="KW-0540">Nuclease</keyword>
<gene>
    <name evidence="10" type="primary">recC</name>
    <name evidence="10" type="ORF">HAINFHK1212_1969</name>
</gene>
<dbReference type="Gene3D" id="3.40.50.10930">
    <property type="match status" value="1"/>
</dbReference>
<comment type="caution">
    <text evidence="10">The sequence shown here is derived from an EMBL/GenBank/DDBJ whole genome shotgun (WGS) entry which is preliminary data.</text>
</comment>
<dbReference type="InterPro" id="IPR027417">
    <property type="entry name" value="P-loop_NTPase"/>
</dbReference>
<dbReference type="SUPFAM" id="SSF52540">
    <property type="entry name" value="P-loop containing nucleoside triphosphate hydrolases"/>
    <property type="match status" value="1"/>
</dbReference>
<evidence type="ECO:0000256" key="9">
    <source>
        <dbReference type="ARBA" id="ARBA00023204"/>
    </source>
</evidence>
<evidence type="ECO:0000313" key="10">
    <source>
        <dbReference type="EMBL" id="EFA28697.1"/>
    </source>
</evidence>
<dbReference type="PANTHER" id="PTHR30591:SF1">
    <property type="entry name" value="RECBCD ENZYME SUBUNIT RECC"/>
    <property type="match status" value="1"/>
</dbReference>
<accession>A0A7G2JZY7</accession>
<keyword evidence="2" id="KW-0547">Nucleotide-binding</keyword>
<keyword evidence="4 10" id="KW-0378">Hydrolase</keyword>
<dbReference type="EMBL" id="ABFC01000584">
    <property type="protein sequence ID" value="EFA28697.1"/>
    <property type="molecule type" value="Genomic_DNA"/>
</dbReference>
<name>A0A7G2JZY7_HAEIF</name>
<protein>
    <submittedName>
        <fullName evidence="10">Exodeoxyribonuclease V gamma chain</fullName>
        <ecNumber evidence="10">3.1.11.5</ecNumber>
    </submittedName>
</protein>
<evidence type="ECO:0000256" key="7">
    <source>
        <dbReference type="ARBA" id="ARBA00022840"/>
    </source>
</evidence>
<evidence type="ECO:0000256" key="2">
    <source>
        <dbReference type="ARBA" id="ARBA00022741"/>
    </source>
</evidence>